<evidence type="ECO:0000313" key="1">
    <source>
        <dbReference type="EMBL" id="MSB19226.1"/>
    </source>
</evidence>
<dbReference type="EMBL" id="WKPO01000019">
    <property type="protein sequence ID" value="MSB49649.1"/>
    <property type="molecule type" value="Genomic_DNA"/>
</dbReference>
<organism evidence="1 4">
    <name type="scientific">Flavonifractor plautii</name>
    <name type="common">Fusobacterium plautii</name>
    <dbReference type="NCBI Taxonomy" id="292800"/>
    <lineage>
        <taxon>Bacteria</taxon>
        <taxon>Bacillati</taxon>
        <taxon>Bacillota</taxon>
        <taxon>Clostridia</taxon>
        <taxon>Eubacteriales</taxon>
        <taxon>Oscillospiraceae</taxon>
        <taxon>Flavonifractor</taxon>
    </lineage>
</organism>
<protein>
    <submittedName>
        <fullName evidence="1">Uncharacterized protein</fullName>
    </submittedName>
</protein>
<sequence length="242" mass="28153">MELIIFIVAIALAYHYMVRKPKQRKLDAELQEAEYMDISQKESAKRSLQDAIAFTGAVQRIAKAKQCKISPLTIQAIKDDNNYFVHLDMEFTVYNIQTTPFYDLKVRHLIAEGKEHPKYTQISQDDLQRLDTGRKNILKDSSLYAKATDKIRLLVNDSCNHAICLQLFGEAQNYFNYHIDQYDTDISQYPIGNITIRSNWNYFDVGKYNTYKRFFSYIVSCLQTQFPDATIVSYSTEAKISF</sequence>
<evidence type="ECO:0000313" key="3">
    <source>
        <dbReference type="Proteomes" id="UP000429811"/>
    </source>
</evidence>
<dbReference type="Proteomes" id="UP000434475">
    <property type="component" value="Unassembled WGS sequence"/>
</dbReference>
<dbReference type="Proteomes" id="UP000429811">
    <property type="component" value="Unassembled WGS sequence"/>
</dbReference>
<dbReference type="RefSeq" id="WP_009258095.1">
    <property type="nucleotide sequence ID" value="NZ_CANCWG010000011.1"/>
</dbReference>
<gene>
    <name evidence="2" type="ORF">GKE90_13250</name>
    <name evidence="1" type="ORF">GKE97_06810</name>
</gene>
<comment type="caution">
    <text evidence="1">The sequence shown here is derived from an EMBL/GenBank/DDBJ whole genome shotgun (WGS) entry which is preliminary data.</text>
</comment>
<reference evidence="3 4" key="1">
    <citation type="journal article" date="2019" name="Nat. Med.">
        <title>A library of human gut bacterial isolates paired with longitudinal multiomics data enables mechanistic microbiome research.</title>
        <authorList>
            <person name="Poyet M."/>
            <person name="Groussin M."/>
            <person name="Gibbons S.M."/>
            <person name="Avila-Pacheco J."/>
            <person name="Jiang X."/>
            <person name="Kearney S.M."/>
            <person name="Perrotta A.R."/>
            <person name="Berdy B."/>
            <person name="Zhao S."/>
            <person name="Lieberman T.D."/>
            <person name="Swanson P.K."/>
            <person name="Smith M."/>
            <person name="Roesemann S."/>
            <person name="Alexander J.E."/>
            <person name="Rich S.A."/>
            <person name="Livny J."/>
            <person name="Vlamakis H."/>
            <person name="Clish C."/>
            <person name="Bullock K."/>
            <person name="Deik A."/>
            <person name="Scott J."/>
            <person name="Pierce K.A."/>
            <person name="Xavier R.J."/>
            <person name="Alm E.J."/>
        </authorList>
    </citation>
    <scope>NUCLEOTIDE SEQUENCE [LARGE SCALE GENOMIC DNA]</scope>
    <source>
        <strain evidence="1 4">BIOML-A2</strain>
        <strain evidence="2 3">BIOML-A5</strain>
    </source>
</reference>
<dbReference type="EMBL" id="WKPR01000005">
    <property type="protein sequence ID" value="MSB19226.1"/>
    <property type="molecule type" value="Genomic_DNA"/>
</dbReference>
<evidence type="ECO:0000313" key="2">
    <source>
        <dbReference type="EMBL" id="MSB49649.1"/>
    </source>
</evidence>
<proteinExistence type="predicted"/>
<accession>A0A174UHC8</accession>
<dbReference type="AlphaFoldDB" id="A0A174UHC8"/>
<name>A0A174UHC8_FLAPL</name>
<evidence type="ECO:0000313" key="4">
    <source>
        <dbReference type="Proteomes" id="UP000434475"/>
    </source>
</evidence>